<dbReference type="Pfam" id="PF04542">
    <property type="entry name" value="Sigma70_r2"/>
    <property type="match status" value="1"/>
</dbReference>
<name>A0A517Q143_9PLAN</name>
<dbReference type="InterPro" id="IPR014284">
    <property type="entry name" value="RNA_pol_sigma-70_dom"/>
</dbReference>
<dbReference type="InterPro" id="IPR007627">
    <property type="entry name" value="RNA_pol_sigma70_r2"/>
</dbReference>
<sequence>MTAAALATFEAARAQLIGLAYRITGSRTEAEDIVQETCLKWLAADQAVIQVPRAWLMKVATRLSLDYLKSARVQRMSYIGPWLPEPFLADVQTPEEELELDESISMALLVLLEQLSPAERASFILHDLFQYRFEEIADILDRSASACRKLASRARAKVGRQDLQPELTRDAHLQMLNAFTQAVKQGETAPLVSLLQDEATFVSDGGGKALAARKIVRGSALITRFFLKTVRPALLAAENPDPEIVIKITWFNGAPGLIIYQAGQPVSAFQFQVAHNKIQNIYVLRNPDKLRLFHTS</sequence>
<dbReference type="RefSeq" id="WP_145448118.1">
    <property type="nucleotide sequence ID" value="NZ_CP037421.1"/>
</dbReference>
<evidence type="ECO:0000313" key="4">
    <source>
        <dbReference type="EMBL" id="QDT25357.1"/>
    </source>
</evidence>
<feature type="domain" description="RNA polymerase sigma-70 region 2" evidence="2">
    <location>
        <begin position="9"/>
        <end position="72"/>
    </location>
</feature>
<dbReference type="Gene3D" id="1.10.10.10">
    <property type="entry name" value="Winged helix-like DNA-binding domain superfamily/Winged helix DNA-binding domain"/>
    <property type="match status" value="1"/>
</dbReference>
<dbReference type="SUPFAM" id="SSF88946">
    <property type="entry name" value="Sigma2 domain of RNA polymerase sigma factors"/>
    <property type="match status" value="1"/>
</dbReference>
<accession>A0A517Q143</accession>
<reference evidence="4 5" key="1">
    <citation type="submission" date="2019-03" db="EMBL/GenBank/DDBJ databases">
        <title>Deep-cultivation of Planctomycetes and their phenomic and genomic characterization uncovers novel biology.</title>
        <authorList>
            <person name="Wiegand S."/>
            <person name="Jogler M."/>
            <person name="Boedeker C."/>
            <person name="Pinto D."/>
            <person name="Vollmers J."/>
            <person name="Rivas-Marin E."/>
            <person name="Kohn T."/>
            <person name="Peeters S.H."/>
            <person name="Heuer A."/>
            <person name="Rast P."/>
            <person name="Oberbeckmann S."/>
            <person name="Bunk B."/>
            <person name="Jeske O."/>
            <person name="Meyerdierks A."/>
            <person name="Storesund J.E."/>
            <person name="Kallscheuer N."/>
            <person name="Luecker S."/>
            <person name="Lage O.M."/>
            <person name="Pohl T."/>
            <person name="Merkel B.J."/>
            <person name="Hornburger P."/>
            <person name="Mueller R.-W."/>
            <person name="Bruemmer F."/>
            <person name="Labrenz M."/>
            <person name="Spormann A.M."/>
            <person name="Op den Camp H."/>
            <person name="Overmann J."/>
            <person name="Amann R."/>
            <person name="Jetten M.S.M."/>
            <person name="Mascher T."/>
            <person name="Medema M.H."/>
            <person name="Devos D.P."/>
            <person name="Kaster A.-K."/>
            <person name="Ovreas L."/>
            <person name="Rohde M."/>
            <person name="Galperin M.Y."/>
            <person name="Jogler C."/>
        </authorList>
    </citation>
    <scope>NUCLEOTIDE SEQUENCE [LARGE SCALE GENOMIC DNA]</scope>
    <source>
        <strain evidence="4 5">Enr10</strain>
    </source>
</reference>
<organism evidence="4 5">
    <name type="scientific">Gimesia panareensis</name>
    <dbReference type="NCBI Taxonomy" id="2527978"/>
    <lineage>
        <taxon>Bacteria</taxon>
        <taxon>Pseudomonadati</taxon>
        <taxon>Planctomycetota</taxon>
        <taxon>Planctomycetia</taxon>
        <taxon>Planctomycetales</taxon>
        <taxon>Planctomycetaceae</taxon>
        <taxon>Gimesia</taxon>
    </lineage>
</organism>
<dbReference type="PANTHER" id="PTHR30173">
    <property type="entry name" value="SIGMA 19 FACTOR"/>
    <property type="match status" value="1"/>
</dbReference>
<keyword evidence="5" id="KW-1185">Reference proteome</keyword>
<proteinExistence type="predicted"/>
<evidence type="ECO:0000256" key="1">
    <source>
        <dbReference type="ARBA" id="ARBA00011344"/>
    </source>
</evidence>
<dbReference type="NCBIfam" id="TIGR02937">
    <property type="entry name" value="sigma70-ECF"/>
    <property type="match status" value="1"/>
</dbReference>
<dbReference type="GO" id="GO:0003677">
    <property type="term" value="F:DNA binding"/>
    <property type="evidence" value="ECO:0007669"/>
    <property type="project" value="InterPro"/>
</dbReference>
<comment type="subunit">
    <text evidence="1">Interacts transiently with the RNA polymerase catalytic core formed by RpoA, RpoB, RpoC and RpoZ (2 alpha, 1 beta, 1 beta' and 1 omega subunit) to form the RNA polymerase holoenzyme that can initiate transcription.</text>
</comment>
<protein>
    <submittedName>
        <fullName evidence="4">ECF RNA polymerase sigma factor SigJ</fullName>
    </submittedName>
</protein>
<dbReference type="EMBL" id="CP037421">
    <property type="protein sequence ID" value="QDT25357.1"/>
    <property type="molecule type" value="Genomic_DNA"/>
</dbReference>
<dbReference type="GO" id="GO:0016987">
    <property type="term" value="F:sigma factor activity"/>
    <property type="evidence" value="ECO:0007669"/>
    <property type="project" value="InterPro"/>
</dbReference>
<evidence type="ECO:0000259" key="2">
    <source>
        <dbReference type="Pfam" id="PF04542"/>
    </source>
</evidence>
<dbReference type="NCBIfam" id="NF007214">
    <property type="entry name" value="PRK09636.1"/>
    <property type="match status" value="1"/>
</dbReference>
<feature type="domain" description="RNA polymerase sigma factor 70 region 4 type 2" evidence="3">
    <location>
        <begin position="106"/>
        <end position="157"/>
    </location>
</feature>
<dbReference type="InterPro" id="IPR036388">
    <property type="entry name" value="WH-like_DNA-bd_sf"/>
</dbReference>
<dbReference type="AlphaFoldDB" id="A0A517Q143"/>
<dbReference type="SUPFAM" id="SSF88659">
    <property type="entry name" value="Sigma3 and sigma4 domains of RNA polymerase sigma factors"/>
    <property type="match status" value="1"/>
</dbReference>
<dbReference type="InterPro" id="IPR032710">
    <property type="entry name" value="NTF2-like_dom_sf"/>
</dbReference>
<evidence type="ECO:0000259" key="3">
    <source>
        <dbReference type="Pfam" id="PF08281"/>
    </source>
</evidence>
<dbReference type="InterPro" id="IPR013325">
    <property type="entry name" value="RNA_pol_sigma_r2"/>
</dbReference>
<dbReference type="PANTHER" id="PTHR30173:SF36">
    <property type="entry name" value="ECF RNA POLYMERASE SIGMA FACTOR SIGJ"/>
    <property type="match status" value="1"/>
</dbReference>
<dbReference type="InterPro" id="IPR013324">
    <property type="entry name" value="RNA_pol_sigma_r3/r4-like"/>
</dbReference>
<dbReference type="SUPFAM" id="SSF54427">
    <property type="entry name" value="NTF2-like"/>
    <property type="match status" value="1"/>
</dbReference>
<dbReference type="InterPro" id="IPR052704">
    <property type="entry name" value="ECF_Sigma-70_Domain"/>
</dbReference>
<dbReference type="Pfam" id="PF08281">
    <property type="entry name" value="Sigma70_r4_2"/>
    <property type="match status" value="1"/>
</dbReference>
<dbReference type="Gene3D" id="1.10.1740.10">
    <property type="match status" value="1"/>
</dbReference>
<dbReference type="GO" id="GO:0006352">
    <property type="term" value="P:DNA-templated transcription initiation"/>
    <property type="evidence" value="ECO:0007669"/>
    <property type="project" value="InterPro"/>
</dbReference>
<gene>
    <name evidence="4" type="primary">sigJ</name>
    <name evidence="4" type="ORF">Enr10x_06520</name>
</gene>
<dbReference type="Proteomes" id="UP000315647">
    <property type="component" value="Chromosome"/>
</dbReference>
<dbReference type="InterPro" id="IPR013249">
    <property type="entry name" value="RNA_pol_sigma70_r4_t2"/>
</dbReference>
<evidence type="ECO:0000313" key="5">
    <source>
        <dbReference type="Proteomes" id="UP000315647"/>
    </source>
</evidence>